<evidence type="ECO:0000256" key="8">
    <source>
        <dbReference type="ARBA" id="ARBA00022573"/>
    </source>
</evidence>
<gene>
    <name evidence="19 20" type="primary">cobS</name>
    <name evidence="20" type="ORF">FJV41_16585</name>
</gene>
<evidence type="ECO:0000256" key="2">
    <source>
        <dbReference type="ARBA" id="ARBA00004651"/>
    </source>
</evidence>
<dbReference type="InterPro" id="IPR003805">
    <property type="entry name" value="CobS"/>
</dbReference>
<dbReference type="EC" id="2.7.8.26" evidence="5 19"/>
<evidence type="ECO:0000256" key="14">
    <source>
        <dbReference type="ARBA" id="ARBA00025228"/>
    </source>
</evidence>
<comment type="catalytic activity">
    <reaction evidence="18 19">
        <text>alpha-ribazole 5'-phosphate + adenosylcob(III)inamide-GDP = adenosylcob(III)alamin 5'-phosphate + GMP + H(+)</text>
        <dbReference type="Rhea" id="RHEA:23560"/>
        <dbReference type="ChEBI" id="CHEBI:15378"/>
        <dbReference type="ChEBI" id="CHEBI:57918"/>
        <dbReference type="ChEBI" id="CHEBI:58115"/>
        <dbReference type="ChEBI" id="CHEBI:60487"/>
        <dbReference type="ChEBI" id="CHEBI:60493"/>
        <dbReference type="EC" id="2.7.8.26"/>
    </reaction>
</comment>
<dbReference type="UniPathway" id="UPA00148">
    <property type="reaction ID" value="UER00238"/>
</dbReference>
<feature type="transmembrane region" description="Helical" evidence="19">
    <location>
        <begin position="106"/>
        <end position="129"/>
    </location>
</feature>
<dbReference type="OrthoDB" id="9794223at2"/>
<comment type="similarity">
    <text evidence="4 19">Belongs to the CobS family.</text>
</comment>
<keyword evidence="7 19" id="KW-1003">Cell membrane</keyword>
<dbReference type="Proteomes" id="UP000315369">
    <property type="component" value="Unassembled WGS sequence"/>
</dbReference>
<evidence type="ECO:0000256" key="3">
    <source>
        <dbReference type="ARBA" id="ARBA00004663"/>
    </source>
</evidence>
<keyword evidence="9 19" id="KW-0808">Transferase</keyword>
<evidence type="ECO:0000256" key="18">
    <source>
        <dbReference type="ARBA" id="ARBA00049504"/>
    </source>
</evidence>
<comment type="pathway">
    <text evidence="3 19">Cofactor biosynthesis; adenosylcobalamin biosynthesis; adenosylcobalamin from cob(II)yrinate a,c-diamide: step 7/7.</text>
</comment>
<keyword evidence="8 19" id="KW-0169">Cobalamin biosynthesis</keyword>
<dbReference type="EMBL" id="VIFM01000057">
    <property type="protein sequence ID" value="TQF14843.1"/>
    <property type="molecule type" value="Genomic_DNA"/>
</dbReference>
<evidence type="ECO:0000313" key="21">
    <source>
        <dbReference type="Proteomes" id="UP000315369"/>
    </source>
</evidence>
<dbReference type="PANTHER" id="PTHR34148">
    <property type="entry name" value="ADENOSYLCOBINAMIDE-GDP RIBAZOLETRANSFERASE"/>
    <property type="match status" value="1"/>
</dbReference>
<feature type="transmembrane region" description="Helical" evidence="19">
    <location>
        <begin position="179"/>
        <end position="210"/>
    </location>
</feature>
<proteinExistence type="inferred from homology"/>
<name>A0A540X0V9_9BACT</name>
<comment type="subcellular location">
    <subcellularLocation>
        <location evidence="2 19">Cell membrane</location>
        <topology evidence="2 19">Multi-pass membrane protein</topology>
    </subcellularLocation>
</comment>
<dbReference type="GO" id="GO:0008818">
    <property type="term" value="F:cobalamin 5'-phosphate synthase activity"/>
    <property type="evidence" value="ECO:0007669"/>
    <property type="project" value="UniProtKB-UniRule"/>
</dbReference>
<comment type="cofactor">
    <cofactor evidence="1 19">
        <name>Mg(2+)</name>
        <dbReference type="ChEBI" id="CHEBI:18420"/>
    </cofactor>
</comment>
<dbReference type="Pfam" id="PF02654">
    <property type="entry name" value="CobS"/>
    <property type="match status" value="1"/>
</dbReference>
<keyword evidence="12 19" id="KW-1133">Transmembrane helix</keyword>
<dbReference type="GO" id="GO:0051073">
    <property type="term" value="F:adenosylcobinamide-GDP ribazoletransferase activity"/>
    <property type="evidence" value="ECO:0007669"/>
    <property type="project" value="UniProtKB-UniRule"/>
</dbReference>
<keyword evidence="10 19" id="KW-0812">Transmembrane</keyword>
<evidence type="ECO:0000256" key="12">
    <source>
        <dbReference type="ARBA" id="ARBA00022989"/>
    </source>
</evidence>
<evidence type="ECO:0000256" key="4">
    <source>
        <dbReference type="ARBA" id="ARBA00010561"/>
    </source>
</evidence>
<protein>
    <recommendedName>
        <fullName evidence="6 19">Adenosylcobinamide-GDP ribazoletransferase</fullName>
        <ecNumber evidence="5 19">2.7.8.26</ecNumber>
    </recommendedName>
    <alternativeName>
        <fullName evidence="16 19">Cobalamin synthase</fullName>
    </alternativeName>
    <alternativeName>
        <fullName evidence="15 19">Cobalamin-5'-phosphate synthase</fullName>
    </alternativeName>
</protein>
<evidence type="ECO:0000256" key="6">
    <source>
        <dbReference type="ARBA" id="ARBA00015850"/>
    </source>
</evidence>
<dbReference type="HAMAP" id="MF_00719">
    <property type="entry name" value="CobS"/>
    <property type="match status" value="1"/>
</dbReference>
<dbReference type="GO" id="GO:0005886">
    <property type="term" value="C:plasma membrane"/>
    <property type="evidence" value="ECO:0007669"/>
    <property type="project" value="UniProtKB-SubCell"/>
</dbReference>
<dbReference type="GO" id="GO:0009236">
    <property type="term" value="P:cobalamin biosynthetic process"/>
    <property type="evidence" value="ECO:0007669"/>
    <property type="project" value="UniProtKB-UniRule"/>
</dbReference>
<evidence type="ECO:0000256" key="11">
    <source>
        <dbReference type="ARBA" id="ARBA00022842"/>
    </source>
</evidence>
<evidence type="ECO:0000256" key="5">
    <source>
        <dbReference type="ARBA" id="ARBA00013200"/>
    </source>
</evidence>
<dbReference type="PANTHER" id="PTHR34148:SF1">
    <property type="entry name" value="ADENOSYLCOBINAMIDE-GDP RIBAZOLETRANSFERASE"/>
    <property type="match status" value="1"/>
</dbReference>
<keyword evidence="11 19" id="KW-0460">Magnesium</keyword>
<evidence type="ECO:0000256" key="16">
    <source>
        <dbReference type="ARBA" id="ARBA00032853"/>
    </source>
</evidence>
<organism evidence="20 21">
    <name type="scientific">Myxococcus llanfairpwllgwyngyllgogerychwyrndrobwllllantysiliogogogochensis</name>
    <dbReference type="NCBI Taxonomy" id="2590453"/>
    <lineage>
        <taxon>Bacteria</taxon>
        <taxon>Pseudomonadati</taxon>
        <taxon>Myxococcota</taxon>
        <taxon>Myxococcia</taxon>
        <taxon>Myxococcales</taxon>
        <taxon>Cystobacterineae</taxon>
        <taxon>Myxococcaceae</taxon>
        <taxon>Myxococcus</taxon>
    </lineage>
</organism>
<reference evidence="20 21" key="1">
    <citation type="submission" date="2019-06" db="EMBL/GenBank/DDBJ databases">
        <authorList>
            <person name="Livingstone P."/>
            <person name="Whitworth D."/>
        </authorList>
    </citation>
    <scope>NUCLEOTIDE SEQUENCE [LARGE SCALE GENOMIC DNA]</scope>
    <source>
        <strain evidence="20 21">AM401</strain>
    </source>
</reference>
<evidence type="ECO:0000256" key="7">
    <source>
        <dbReference type="ARBA" id="ARBA00022475"/>
    </source>
</evidence>
<evidence type="ECO:0000313" key="20">
    <source>
        <dbReference type="EMBL" id="TQF14843.1"/>
    </source>
</evidence>
<evidence type="ECO:0000256" key="10">
    <source>
        <dbReference type="ARBA" id="ARBA00022692"/>
    </source>
</evidence>
<keyword evidence="13 19" id="KW-0472">Membrane</keyword>
<dbReference type="RefSeq" id="WP_141643466.1">
    <property type="nucleotide sequence ID" value="NZ_VIFM01000057.1"/>
</dbReference>
<keyword evidence="21" id="KW-1185">Reference proteome</keyword>
<feature type="transmembrane region" description="Helical" evidence="19">
    <location>
        <begin position="34"/>
        <end position="53"/>
    </location>
</feature>
<feature type="transmembrane region" description="Helical" evidence="19">
    <location>
        <begin position="136"/>
        <end position="159"/>
    </location>
</feature>
<evidence type="ECO:0000256" key="19">
    <source>
        <dbReference type="HAMAP-Rule" id="MF_00719"/>
    </source>
</evidence>
<sequence>MKRLLAGIAFLSRIPVPGAATFDAADVGRATLCFPLVGALLAALLVGVRFALYPLLPSMVTAYLLLAVYALLTGALHLDGLADMADGFGGGRTKEDVLRIMRDHVIGAYGGVALLLTVGLKASALAALLERGQADAALVVALALGRWGSVPQGWLLPYARRSGGIGMAITDYVGRVEVIGATVLALGFALGLMGWRGGVALVMVAVVSALQGLWCRKKIDGITGDTMGANTEVCEALVLVLALALG</sequence>
<dbReference type="NCBIfam" id="TIGR00317">
    <property type="entry name" value="cobS"/>
    <property type="match status" value="1"/>
</dbReference>
<evidence type="ECO:0000256" key="1">
    <source>
        <dbReference type="ARBA" id="ARBA00001946"/>
    </source>
</evidence>
<evidence type="ECO:0000256" key="17">
    <source>
        <dbReference type="ARBA" id="ARBA00048623"/>
    </source>
</evidence>
<evidence type="ECO:0000256" key="9">
    <source>
        <dbReference type="ARBA" id="ARBA00022679"/>
    </source>
</evidence>
<accession>A0A540X0V9</accession>
<comment type="caution">
    <text evidence="20">The sequence shown here is derived from an EMBL/GenBank/DDBJ whole genome shotgun (WGS) entry which is preliminary data.</text>
</comment>
<comment type="catalytic activity">
    <reaction evidence="17 19">
        <text>alpha-ribazole + adenosylcob(III)inamide-GDP = adenosylcob(III)alamin + GMP + H(+)</text>
        <dbReference type="Rhea" id="RHEA:16049"/>
        <dbReference type="ChEBI" id="CHEBI:10329"/>
        <dbReference type="ChEBI" id="CHEBI:15378"/>
        <dbReference type="ChEBI" id="CHEBI:18408"/>
        <dbReference type="ChEBI" id="CHEBI:58115"/>
        <dbReference type="ChEBI" id="CHEBI:60487"/>
        <dbReference type="EC" id="2.7.8.26"/>
    </reaction>
</comment>
<comment type="function">
    <text evidence="14 19">Joins adenosylcobinamide-GDP and alpha-ribazole to generate adenosylcobalamin (Ado-cobalamin). Also synthesizes adenosylcobalamin 5'-phosphate from adenosylcobinamide-GDP and alpha-ribazole 5'-phosphate.</text>
</comment>
<evidence type="ECO:0000256" key="15">
    <source>
        <dbReference type="ARBA" id="ARBA00032605"/>
    </source>
</evidence>
<feature type="transmembrane region" description="Helical" evidence="19">
    <location>
        <begin position="60"/>
        <end position="78"/>
    </location>
</feature>
<evidence type="ECO:0000256" key="13">
    <source>
        <dbReference type="ARBA" id="ARBA00023136"/>
    </source>
</evidence>
<dbReference type="AlphaFoldDB" id="A0A540X0V9"/>